<evidence type="ECO:0000313" key="1">
    <source>
        <dbReference type="EMBL" id="MED6212234.1"/>
    </source>
</evidence>
<dbReference type="EMBL" id="JASCZI010242867">
    <property type="protein sequence ID" value="MED6212234.1"/>
    <property type="molecule type" value="Genomic_DNA"/>
</dbReference>
<proteinExistence type="predicted"/>
<name>A0ABU6YSG1_9FABA</name>
<dbReference type="Proteomes" id="UP001341840">
    <property type="component" value="Unassembled WGS sequence"/>
</dbReference>
<reference evidence="1 2" key="1">
    <citation type="journal article" date="2023" name="Plants (Basel)">
        <title>Bridging the Gap: Combining Genomics and Transcriptomics Approaches to Understand Stylosanthes scabra, an Orphan Legume from the Brazilian Caatinga.</title>
        <authorList>
            <person name="Ferreira-Neto J.R.C."/>
            <person name="da Silva M.D."/>
            <person name="Binneck E."/>
            <person name="de Melo N.F."/>
            <person name="da Silva R.H."/>
            <person name="de Melo A.L.T.M."/>
            <person name="Pandolfi V."/>
            <person name="Bustamante F.O."/>
            <person name="Brasileiro-Vidal A.C."/>
            <person name="Benko-Iseppon A.M."/>
        </authorList>
    </citation>
    <scope>NUCLEOTIDE SEQUENCE [LARGE SCALE GENOMIC DNA]</scope>
    <source>
        <tissue evidence="1">Leaves</tissue>
    </source>
</reference>
<sequence>MAHLFQLFHCVSSPSTSHLISGVILSISPFCDELATTQDEKVADGGLKEGVGIYGDGTVVGDSDKGGQTARFSKG</sequence>
<organism evidence="1 2">
    <name type="scientific">Stylosanthes scabra</name>
    <dbReference type="NCBI Taxonomy" id="79078"/>
    <lineage>
        <taxon>Eukaryota</taxon>
        <taxon>Viridiplantae</taxon>
        <taxon>Streptophyta</taxon>
        <taxon>Embryophyta</taxon>
        <taxon>Tracheophyta</taxon>
        <taxon>Spermatophyta</taxon>
        <taxon>Magnoliopsida</taxon>
        <taxon>eudicotyledons</taxon>
        <taxon>Gunneridae</taxon>
        <taxon>Pentapetalae</taxon>
        <taxon>rosids</taxon>
        <taxon>fabids</taxon>
        <taxon>Fabales</taxon>
        <taxon>Fabaceae</taxon>
        <taxon>Papilionoideae</taxon>
        <taxon>50 kb inversion clade</taxon>
        <taxon>dalbergioids sensu lato</taxon>
        <taxon>Dalbergieae</taxon>
        <taxon>Pterocarpus clade</taxon>
        <taxon>Stylosanthes</taxon>
    </lineage>
</organism>
<evidence type="ECO:0000313" key="2">
    <source>
        <dbReference type="Proteomes" id="UP001341840"/>
    </source>
</evidence>
<accession>A0ABU6YSG1</accession>
<keyword evidence="2" id="KW-1185">Reference proteome</keyword>
<protein>
    <submittedName>
        <fullName evidence="1">Uncharacterized protein</fullName>
    </submittedName>
</protein>
<comment type="caution">
    <text evidence="1">The sequence shown here is derived from an EMBL/GenBank/DDBJ whole genome shotgun (WGS) entry which is preliminary data.</text>
</comment>
<gene>
    <name evidence="1" type="ORF">PIB30_081318</name>
</gene>